<evidence type="ECO:0000313" key="2">
    <source>
        <dbReference type="EMBL" id="MCG2588423.1"/>
    </source>
</evidence>
<feature type="coiled-coil region" evidence="1">
    <location>
        <begin position="180"/>
        <end position="207"/>
    </location>
</feature>
<evidence type="ECO:0000256" key="1">
    <source>
        <dbReference type="SAM" id="Coils"/>
    </source>
</evidence>
<organism evidence="2 3">
    <name type="scientific">Rhodohalobacter sulfatireducens</name>
    <dbReference type="NCBI Taxonomy" id="2911366"/>
    <lineage>
        <taxon>Bacteria</taxon>
        <taxon>Pseudomonadati</taxon>
        <taxon>Balneolota</taxon>
        <taxon>Balneolia</taxon>
        <taxon>Balneolales</taxon>
        <taxon>Balneolaceae</taxon>
        <taxon>Rhodohalobacter</taxon>
    </lineage>
</organism>
<evidence type="ECO:0000313" key="3">
    <source>
        <dbReference type="Proteomes" id="UP001165366"/>
    </source>
</evidence>
<dbReference type="Proteomes" id="UP001165366">
    <property type="component" value="Unassembled WGS sequence"/>
</dbReference>
<reference evidence="2" key="1">
    <citation type="submission" date="2022-01" db="EMBL/GenBank/DDBJ databases">
        <authorList>
            <person name="Wang Y."/>
        </authorList>
    </citation>
    <scope>NUCLEOTIDE SEQUENCE</scope>
    <source>
        <strain evidence="2">WB101</strain>
    </source>
</reference>
<accession>A0ABS9KC64</accession>
<dbReference type="RefSeq" id="WP_237853265.1">
    <property type="nucleotide sequence ID" value="NZ_JAKLWS010000007.1"/>
</dbReference>
<evidence type="ECO:0008006" key="4">
    <source>
        <dbReference type="Google" id="ProtNLM"/>
    </source>
</evidence>
<keyword evidence="3" id="KW-1185">Reference proteome</keyword>
<keyword evidence="1" id="KW-0175">Coiled coil</keyword>
<dbReference type="SUPFAM" id="SSF56954">
    <property type="entry name" value="Outer membrane efflux proteins (OEP)"/>
    <property type="match status" value="1"/>
</dbReference>
<sequence length="560" mass="64764">MKYLILWMSLAILPATVSGSKTDSNEFLNALFNFGLEVAVNNSATEERYLTESDIYQQDIGIQWSSSVTRRIGDASVDPDSIFSGGKTFYRTGVDWNILEGGWFSNRNKADYLQYQAKIERRLQNQKANDLAYYKQFLFADYLFNHRLAEIYSQRKELLTSKKEIAYELNHDRIIQNEPLIEIRKRLDEAELQLSFYQSSLIRFENQFSRELSNTNIKNGLPELTNLPDLQLNDLLKDLPSITPGTDLLQLKKRQLDIENSWWADTKLTASLNYNYQVPFTGDARQYSSARLSLRIPISSLTNRSERKDLLSAKIRDLDQLHNSQQEHTRKELMTLYQEYRYKQKQAGDLKYNLQKIDEQLRVHQLIEESVSTKVSESIHLMNDDRLAVQSELLKVQQDALKILLKINLLVPDTDLRTYLLISPDTHPALNIALFELEKIQDANWQLIADYLKGSNVRNIILHGDGKRKHELYDFFGGQSFRVSFLVHEDAERNQSLLEDGFHLMIGSNLSNNDFQFQNGDTVYLAFHNNEAKGYVGLIPKPGFIPASVTIPPSEFYSQF</sequence>
<dbReference type="EMBL" id="JAKLWS010000007">
    <property type="protein sequence ID" value="MCG2588423.1"/>
    <property type="molecule type" value="Genomic_DNA"/>
</dbReference>
<comment type="caution">
    <text evidence="2">The sequence shown here is derived from an EMBL/GenBank/DDBJ whole genome shotgun (WGS) entry which is preliminary data.</text>
</comment>
<reference evidence="2" key="2">
    <citation type="submission" date="2024-05" db="EMBL/GenBank/DDBJ databases">
        <title>Rhodohalobacter halophilus gen. nov., sp. nov., a moderately halophilic member of the family Balneolaceae.</title>
        <authorList>
            <person name="Xia J."/>
        </authorList>
    </citation>
    <scope>NUCLEOTIDE SEQUENCE</scope>
    <source>
        <strain evidence="2">WB101</strain>
    </source>
</reference>
<proteinExistence type="predicted"/>
<protein>
    <recommendedName>
        <fullName evidence="4">TolC family protein</fullName>
    </recommendedName>
</protein>
<name>A0ABS9KC64_9BACT</name>
<gene>
    <name evidence="2" type="ORF">L6773_07605</name>
</gene>